<dbReference type="SMART" id="SM00421">
    <property type="entry name" value="HTH_LUXR"/>
    <property type="match status" value="1"/>
</dbReference>
<gene>
    <name evidence="5" type="ORF">G7Y82_00595</name>
</gene>
<dbReference type="SUPFAM" id="SSF46894">
    <property type="entry name" value="C-terminal effector domain of the bipartite response regulators"/>
    <property type="match status" value="1"/>
</dbReference>
<sequence length="113" mass="12651">MALVFESIVQRRGVGRAEDARSALTSTAACACCSCRAAGPAPYFNELSPRERELFDLILMGYTTRRCAQVMRVSTKTAENHRARMMDKLGARNVVELCRYAWRYGLMPPEVGD</sequence>
<comment type="caution">
    <text evidence="5">The sequence shown here is derived from an EMBL/GenBank/DDBJ whole genome shotgun (WGS) entry which is preliminary data.</text>
</comment>
<dbReference type="InterPro" id="IPR016032">
    <property type="entry name" value="Sig_transdc_resp-reg_C-effctor"/>
</dbReference>
<name>A0A969W7A2_9GAMM</name>
<feature type="domain" description="HTH luxR-type" evidence="4">
    <location>
        <begin position="40"/>
        <end position="105"/>
    </location>
</feature>
<keyword evidence="3" id="KW-0804">Transcription</keyword>
<dbReference type="PANTHER" id="PTHR44688:SF16">
    <property type="entry name" value="DNA-BINDING TRANSCRIPTIONAL ACTIVATOR DEVR_DOSR"/>
    <property type="match status" value="1"/>
</dbReference>
<dbReference type="Gene3D" id="1.10.10.10">
    <property type="entry name" value="Winged helix-like DNA-binding domain superfamily/Winged helix DNA-binding domain"/>
    <property type="match status" value="1"/>
</dbReference>
<evidence type="ECO:0000256" key="2">
    <source>
        <dbReference type="ARBA" id="ARBA00023125"/>
    </source>
</evidence>
<evidence type="ECO:0000256" key="1">
    <source>
        <dbReference type="ARBA" id="ARBA00023015"/>
    </source>
</evidence>
<reference evidence="5" key="1">
    <citation type="submission" date="2020-03" db="EMBL/GenBank/DDBJ databases">
        <title>Solimonas marina sp. nov., isolated from deep seawater of the Pacific Ocean.</title>
        <authorList>
            <person name="Liu X."/>
            <person name="Lai Q."/>
            <person name="Sun F."/>
            <person name="Gai Y."/>
            <person name="Li G."/>
            <person name="Shao Z."/>
        </authorList>
    </citation>
    <scope>NUCLEOTIDE SEQUENCE</scope>
    <source>
        <strain evidence="5">C16B3</strain>
    </source>
</reference>
<evidence type="ECO:0000313" key="6">
    <source>
        <dbReference type="Proteomes" id="UP000653472"/>
    </source>
</evidence>
<dbReference type="PANTHER" id="PTHR44688">
    <property type="entry name" value="DNA-BINDING TRANSCRIPTIONAL ACTIVATOR DEVR_DOSR"/>
    <property type="match status" value="1"/>
</dbReference>
<keyword evidence="6" id="KW-1185">Reference proteome</keyword>
<dbReference type="AlphaFoldDB" id="A0A969W7A2"/>
<evidence type="ECO:0000313" key="5">
    <source>
        <dbReference type="EMBL" id="NKF20793.1"/>
    </source>
</evidence>
<dbReference type="RefSeq" id="WP_168146056.1">
    <property type="nucleotide sequence ID" value="NZ_JAAVXB010000001.1"/>
</dbReference>
<dbReference type="CDD" id="cd06170">
    <property type="entry name" value="LuxR_C_like"/>
    <property type="match status" value="1"/>
</dbReference>
<dbReference type="InterPro" id="IPR036388">
    <property type="entry name" value="WH-like_DNA-bd_sf"/>
</dbReference>
<dbReference type="InterPro" id="IPR000792">
    <property type="entry name" value="Tscrpt_reg_LuxR_C"/>
</dbReference>
<dbReference type="Proteomes" id="UP000653472">
    <property type="component" value="Unassembled WGS sequence"/>
</dbReference>
<protein>
    <submittedName>
        <fullName evidence="5">Helix-turn-helix transcriptional regulator</fullName>
    </submittedName>
</protein>
<dbReference type="EMBL" id="JAAVXB010000001">
    <property type="protein sequence ID" value="NKF20793.1"/>
    <property type="molecule type" value="Genomic_DNA"/>
</dbReference>
<dbReference type="Pfam" id="PF00196">
    <property type="entry name" value="GerE"/>
    <property type="match status" value="1"/>
</dbReference>
<evidence type="ECO:0000259" key="4">
    <source>
        <dbReference type="PROSITE" id="PS50043"/>
    </source>
</evidence>
<dbReference type="PRINTS" id="PR00038">
    <property type="entry name" value="HTHLUXR"/>
</dbReference>
<organism evidence="5 6">
    <name type="scientific">Solimonas marina</name>
    <dbReference type="NCBI Taxonomy" id="2714601"/>
    <lineage>
        <taxon>Bacteria</taxon>
        <taxon>Pseudomonadati</taxon>
        <taxon>Pseudomonadota</taxon>
        <taxon>Gammaproteobacteria</taxon>
        <taxon>Nevskiales</taxon>
        <taxon>Nevskiaceae</taxon>
        <taxon>Solimonas</taxon>
    </lineage>
</organism>
<dbReference type="GO" id="GO:0003677">
    <property type="term" value="F:DNA binding"/>
    <property type="evidence" value="ECO:0007669"/>
    <property type="project" value="UniProtKB-KW"/>
</dbReference>
<dbReference type="PROSITE" id="PS50043">
    <property type="entry name" value="HTH_LUXR_2"/>
    <property type="match status" value="1"/>
</dbReference>
<accession>A0A969W7A2</accession>
<keyword evidence="1" id="KW-0805">Transcription regulation</keyword>
<keyword evidence="2" id="KW-0238">DNA-binding</keyword>
<evidence type="ECO:0000256" key="3">
    <source>
        <dbReference type="ARBA" id="ARBA00023163"/>
    </source>
</evidence>
<dbReference type="GO" id="GO:0006355">
    <property type="term" value="P:regulation of DNA-templated transcription"/>
    <property type="evidence" value="ECO:0007669"/>
    <property type="project" value="InterPro"/>
</dbReference>
<proteinExistence type="predicted"/>